<organism evidence="1">
    <name type="scientific">viral metagenome</name>
    <dbReference type="NCBI Taxonomy" id="1070528"/>
    <lineage>
        <taxon>unclassified sequences</taxon>
        <taxon>metagenomes</taxon>
        <taxon>organismal metagenomes</taxon>
    </lineage>
</organism>
<dbReference type="EMBL" id="MN740110">
    <property type="protein sequence ID" value="QHT88185.1"/>
    <property type="molecule type" value="Genomic_DNA"/>
</dbReference>
<sequence length="336" mass="37828">MSVPVNTFGTYTVSVYDDGPKTSPVNANSFKYNDWRYIKNGADKGILSQQDCETQCYSNNCYQYSLMYPNNSGIEYNHKYRCNLALTDKNISYSNLDSKIDDQGRGNFTNTNYTISKAKNDYRNNLQISDDYEVLPYWSNNSFNTMCRGSSFKSSQAISKGYLRPQMCANNCRINTNCTSFDISRPDSNGNYDCYNFTTPYYTLAGEYNNNTNGCFRKTSANSNAVDIKTIKDNYVSSLNIPSGYTLLENNTNNVFNTDTMCRSSMSSDPSVYMISQGIMSAKACADKCSTYGRCRGFDIARPDSNGNYDCYHSITSNLYGESKNTGDARGCFKKN</sequence>
<proteinExistence type="predicted"/>
<evidence type="ECO:0000313" key="1">
    <source>
        <dbReference type="EMBL" id="QHT88185.1"/>
    </source>
</evidence>
<reference evidence="1" key="1">
    <citation type="journal article" date="2020" name="Nature">
        <title>Giant virus diversity and host interactions through global metagenomics.</title>
        <authorList>
            <person name="Schulz F."/>
            <person name="Roux S."/>
            <person name="Paez-Espino D."/>
            <person name="Jungbluth S."/>
            <person name="Walsh D.A."/>
            <person name="Denef V.J."/>
            <person name="McMahon K.D."/>
            <person name="Konstantinidis K.T."/>
            <person name="Eloe-Fadrosh E.A."/>
            <person name="Kyrpides N.C."/>
            <person name="Woyke T."/>
        </authorList>
    </citation>
    <scope>NUCLEOTIDE SEQUENCE</scope>
    <source>
        <strain evidence="1">GVMAG-M-3300023184-24</strain>
    </source>
</reference>
<accession>A0A6C0I704</accession>
<name>A0A6C0I704_9ZZZZ</name>
<protein>
    <submittedName>
        <fullName evidence="1">Uncharacterized protein</fullName>
    </submittedName>
</protein>
<dbReference type="AlphaFoldDB" id="A0A6C0I704"/>